<evidence type="ECO:0000313" key="4">
    <source>
        <dbReference type="Proteomes" id="UP000216300"/>
    </source>
</evidence>
<evidence type="ECO:0000256" key="1">
    <source>
        <dbReference type="SAM" id="SignalP"/>
    </source>
</evidence>
<dbReference type="GO" id="GO:0004553">
    <property type="term" value="F:hydrolase activity, hydrolyzing O-glycosyl compounds"/>
    <property type="evidence" value="ECO:0007669"/>
    <property type="project" value="InterPro"/>
</dbReference>
<keyword evidence="1" id="KW-0732">Signal</keyword>
<gene>
    <name evidence="3" type="ORF">CGZ91_11915</name>
</gene>
<evidence type="ECO:0000259" key="2">
    <source>
        <dbReference type="PROSITE" id="PS51762"/>
    </source>
</evidence>
<dbReference type="SUPFAM" id="SSF49899">
    <property type="entry name" value="Concanavalin A-like lectins/glucanases"/>
    <property type="match status" value="1"/>
</dbReference>
<name>A0A255EBP7_9ACTN</name>
<comment type="caution">
    <text evidence="3">The sequence shown here is derived from an EMBL/GenBank/DDBJ whole genome shotgun (WGS) entry which is preliminary data.</text>
</comment>
<dbReference type="RefSeq" id="WP_094455468.1">
    <property type="nucleotide sequence ID" value="NZ_NMVJ01000010.1"/>
</dbReference>
<dbReference type="AlphaFoldDB" id="A0A255EBP7"/>
<dbReference type="InterPro" id="IPR000757">
    <property type="entry name" value="Beta-glucanase-like"/>
</dbReference>
<protein>
    <recommendedName>
        <fullName evidence="2">GH16 domain-containing protein</fullName>
    </recommendedName>
</protein>
<dbReference type="Pfam" id="PF08310">
    <property type="entry name" value="LGFP"/>
    <property type="match status" value="6"/>
</dbReference>
<dbReference type="Proteomes" id="UP000216300">
    <property type="component" value="Unassembled WGS sequence"/>
</dbReference>
<feature type="chain" id="PRO_5011993361" description="GH16 domain-containing protein" evidence="1">
    <location>
        <begin position="31"/>
        <end position="1083"/>
    </location>
</feature>
<dbReference type="InterPro" id="IPR013207">
    <property type="entry name" value="LGFP"/>
</dbReference>
<keyword evidence="4" id="KW-1185">Reference proteome</keyword>
<feature type="signal peptide" evidence="1">
    <location>
        <begin position="1"/>
        <end position="30"/>
    </location>
</feature>
<reference evidence="3 4" key="1">
    <citation type="submission" date="2017-07" db="EMBL/GenBank/DDBJ databases">
        <title>Draft whole genome sequences of clinical Proprionibacteriaceae strains.</title>
        <authorList>
            <person name="Bernier A.-M."/>
            <person name="Bernard K."/>
            <person name="Domingo M.-C."/>
        </authorList>
    </citation>
    <scope>NUCLEOTIDE SEQUENCE [LARGE SCALE GENOMIC DNA]</scope>
    <source>
        <strain evidence="3 4">NML 150081</strain>
    </source>
</reference>
<dbReference type="OrthoDB" id="9809583at2"/>
<dbReference type="InterPro" id="IPR013320">
    <property type="entry name" value="ConA-like_dom_sf"/>
</dbReference>
<dbReference type="Gene3D" id="2.60.120.200">
    <property type="match status" value="1"/>
</dbReference>
<dbReference type="GO" id="GO:0005975">
    <property type="term" value="P:carbohydrate metabolic process"/>
    <property type="evidence" value="ECO:0007669"/>
    <property type="project" value="InterPro"/>
</dbReference>
<organism evidence="3 4">
    <name type="scientific">Parenemella sanctibonifatiensis</name>
    <dbReference type="NCBI Taxonomy" id="2016505"/>
    <lineage>
        <taxon>Bacteria</taxon>
        <taxon>Bacillati</taxon>
        <taxon>Actinomycetota</taxon>
        <taxon>Actinomycetes</taxon>
        <taxon>Propionibacteriales</taxon>
        <taxon>Propionibacteriaceae</taxon>
        <taxon>Parenemella</taxon>
    </lineage>
</organism>
<accession>A0A255EBP7</accession>
<sequence>MSVINRVVMALLAAVLAVSGAVIAVAPAGAAPTQWPAPQQVQLPTPTFDDAASSVTLPAADGVTWTINDEAYEPGTHTFDAGDRGLDVTVVATSGEQTQTWTHVLPHVITATPPTFEADRARVFVRNPAGAQFFLVTEANPAGVGMSPAVWTDLSEYAGQTVTVEVRPRSERHLVLEPSSWSFDVPGTLAAPTFDDAASSVTLPAADGVTWTINGEAYEAGTHTFDAGTTGLDVTVVATNGVESQTTTHVLPHVITVAEPTYEGDRARVHTRNPAGALSYLVTDANPEGIVLSTAGWQDLSEYAGQTVTVEVRPRSDRHLVLEPNSWSFDVPEALPAPTYDDATSSVTLPAVDGVTWTINGQAYEAGTHTFDAGDRGLDVTIVATASERSQTWTHVLPHLITAEAPTFQNNPMRIWGRSATGAQYFVVSDANPEGVVLQPGWNDAAAYNGQTVTVEVRPRSDRHLVLEPNSWTHTFPNRPSYDISTGDEFNGEGLSTEWSVVATDEPYKGKAYFLEENLTVRDGNLEIRIRRHCLTRPDEMPSDANSTEGVCPAGTTTTYSSGRMVGPYTMETPGKISVRARMDDQHRGLTLAAWAHSQGQFCGGPYRTSEVAELDVLEVWGTQDSTASSHITCDNGRNNSYHVNTKQGLEGKWIEWSMEFDGHSLYYYLQVEGQQRVRLDGSKGPAVNGASLGITQERFLAAMHDNNFRFIAGVHLPVNTSWAPHVPDDQPFPETIDLIDYVRWEPLNLDGCKPTGAIGQEHAANPQLGNHVSCAMAVDGVPGAQVQHFENGQIYWSQATGAHAVVGRILDKYLASGGPAALGLPVDGELTGLRDGGASQRFQKVTMFWSIATGAHWARGDILAKYAANGWETGSFGYPITDEICGIRNNGCYQKFQYGNTHVYWSPATGAHFIRGRIFDKYTENRWENGDFGYPTTDEICGIRNNGCYQKFQNGNTHVYWTPATDAHFIRGRIFDRYTALGWENSDIGYPTTDEICGIRGGGCFQRFQRENGHIYWTGSTGAWEVRGLIYGHYASLRWENGRLGYPTGPEQCRTLTGGTRECTQRYQRGTITWNSRTGTRS</sequence>
<evidence type="ECO:0000313" key="3">
    <source>
        <dbReference type="EMBL" id="OYN88977.1"/>
    </source>
</evidence>
<dbReference type="PROSITE" id="PS51762">
    <property type="entry name" value="GH16_2"/>
    <property type="match status" value="1"/>
</dbReference>
<feature type="domain" description="GH16" evidence="2">
    <location>
        <begin position="470"/>
        <end position="748"/>
    </location>
</feature>
<dbReference type="EMBL" id="NMVJ01000010">
    <property type="protein sequence ID" value="OYN88977.1"/>
    <property type="molecule type" value="Genomic_DNA"/>
</dbReference>
<proteinExistence type="predicted"/>